<name>A0A1H4TV65_STRMJ</name>
<evidence type="ECO:0000313" key="1">
    <source>
        <dbReference type="EMBL" id="SEC60355.1"/>
    </source>
</evidence>
<sequence length="133" mass="14711">MRLDSLTDYTVVAVKGIYYLPEESDATASPEAIELIFKESGSLDLTCGTDWTLRIEKGDWPELPKWCYPPDEWAYRDVPALSSETLGKINAVEKQLNEYGDLVQVELQFEGGSRIVAASGESLTVTFISADKG</sequence>
<gene>
    <name evidence="1" type="ORF">SAMN04490356_4782</name>
</gene>
<protein>
    <submittedName>
        <fullName evidence="1">Uncharacterized protein</fullName>
    </submittedName>
</protein>
<dbReference type="Proteomes" id="UP000198609">
    <property type="component" value="Unassembled WGS sequence"/>
</dbReference>
<dbReference type="RefSeq" id="WP_093464676.1">
    <property type="nucleotide sequence ID" value="NZ_FNST01000002.1"/>
</dbReference>
<dbReference type="EMBL" id="FNST01000002">
    <property type="protein sequence ID" value="SEC60355.1"/>
    <property type="molecule type" value="Genomic_DNA"/>
</dbReference>
<organism evidence="1 2">
    <name type="scientific">Streptomyces melanosporofaciens</name>
    <dbReference type="NCBI Taxonomy" id="67327"/>
    <lineage>
        <taxon>Bacteria</taxon>
        <taxon>Bacillati</taxon>
        <taxon>Actinomycetota</taxon>
        <taxon>Actinomycetes</taxon>
        <taxon>Kitasatosporales</taxon>
        <taxon>Streptomycetaceae</taxon>
        <taxon>Streptomyces</taxon>
        <taxon>Streptomyces violaceusniger group</taxon>
    </lineage>
</organism>
<keyword evidence="2" id="KW-1185">Reference proteome</keyword>
<dbReference type="AlphaFoldDB" id="A0A1H4TV65"/>
<proteinExistence type="predicted"/>
<reference evidence="2" key="1">
    <citation type="submission" date="2016-10" db="EMBL/GenBank/DDBJ databases">
        <authorList>
            <person name="Varghese N."/>
            <person name="Submissions S."/>
        </authorList>
    </citation>
    <scope>NUCLEOTIDE SEQUENCE [LARGE SCALE GENOMIC DNA]</scope>
    <source>
        <strain evidence="2">DSM 40318</strain>
    </source>
</reference>
<accession>A0A1H4TV65</accession>
<evidence type="ECO:0000313" key="2">
    <source>
        <dbReference type="Proteomes" id="UP000198609"/>
    </source>
</evidence>